<organism evidence="2 3">
    <name type="scientific">Pedobacter punctiformis</name>
    <dbReference type="NCBI Taxonomy" id="3004097"/>
    <lineage>
        <taxon>Bacteria</taxon>
        <taxon>Pseudomonadati</taxon>
        <taxon>Bacteroidota</taxon>
        <taxon>Sphingobacteriia</taxon>
        <taxon>Sphingobacteriales</taxon>
        <taxon>Sphingobacteriaceae</taxon>
        <taxon>Pedobacter</taxon>
    </lineage>
</organism>
<evidence type="ECO:0000256" key="1">
    <source>
        <dbReference type="SAM" id="Coils"/>
    </source>
</evidence>
<gene>
    <name evidence="2" type="ORF">O0955_15780</name>
</gene>
<keyword evidence="3" id="KW-1185">Reference proteome</keyword>
<protein>
    <recommendedName>
        <fullName evidence="4">DNA sulfur modification protein DndD</fullName>
    </recommendedName>
</protein>
<dbReference type="Gene3D" id="3.40.50.300">
    <property type="entry name" value="P-loop containing nucleotide triphosphate hydrolases"/>
    <property type="match status" value="2"/>
</dbReference>
<dbReference type="InterPro" id="IPR027417">
    <property type="entry name" value="P-loop_NTPase"/>
</dbReference>
<sequence length="706" mass="80997">MLIDQIKLNNFRAYKGQQSLSLSTNPSKHVTIISGQNGFGKTSFLTALVWILYGKLMVDVDERYRKEIHESGGYQRYVFKLMNRIALQQSRHALDELTTQMAATQNVLEQGVIQEKINELYTFGGSITLTNIFIPHLACNEVTVNRSYNTKNDTEELEILIDGKTNELTKTIGSEIFINDFILPKEIAKFFFFDAEKITALAEVKSTDEKLYFSKAYNEVLGIKKYTDLKQSLQNVILRVAKKSAAKADIKKIEDLQERKSQLSQLIEIKKEDLDRKEQELIVKKNDLSEIFEKLIRLGSALTVEELQDYRKMKINLGEAIARNKSNFTELLELAPFAMLMDKIQKVHHQISLEERQQHINLVNELLSEKYELLKNAFSGSAIAQQDEIDLILRTHLDKIESTNESIILGFTQVQVNHFNAVYNNLLKSYAKQFKTLVAEGKRLQSSYNITNKKVQDADIKSGDPVIKELRVSHRELNSTVENLSAKILSINVDLGVYDKELVTLNRQLSEYTKHIKVEKQDQQKIETSTRLIKQLEAFIYELKLKKKASLEKNIKKELNALMHKTNFVDYVDVQITGDLIDIDLYDVTGNLINKEGLSKGEQQLYATALLKALVTESNIQFPVFIDSPLQKLDKYHAKNIITEFYPSVSGQVVLFPLLEKELSEQEYEMLLPKVGKAYLINQDENYVSSFSDLWPADLFTQFNQA</sequence>
<reference evidence="2" key="1">
    <citation type="submission" date="2022-12" db="EMBL/GenBank/DDBJ databases">
        <title>Genome sequence of HCMS5-2.</title>
        <authorList>
            <person name="Woo H."/>
        </authorList>
    </citation>
    <scope>NUCLEOTIDE SEQUENCE</scope>
    <source>
        <strain evidence="2">HCMS5-2</strain>
    </source>
</reference>
<dbReference type="PANTHER" id="PTHR32182">
    <property type="entry name" value="DNA REPLICATION AND REPAIR PROTEIN RECF"/>
    <property type="match status" value="1"/>
</dbReference>
<dbReference type="EMBL" id="JAPWGM010000006">
    <property type="protein sequence ID" value="MCZ4245469.1"/>
    <property type="molecule type" value="Genomic_DNA"/>
</dbReference>
<dbReference type="SUPFAM" id="SSF52540">
    <property type="entry name" value="P-loop containing nucleoside triphosphate hydrolases"/>
    <property type="match status" value="1"/>
</dbReference>
<dbReference type="PANTHER" id="PTHR32182:SF19">
    <property type="entry name" value="HOMOLOGY WITH RECF PROTEIN"/>
    <property type="match status" value="1"/>
</dbReference>
<feature type="coiled-coil region" evidence="1">
    <location>
        <begin position="246"/>
        <end position="287"/>
    </location>
</feature>
<evidence type="ECO:0000313" key="3">
    <source>
        <dbReference type="Proteomes" id="UP001144347"/>
    </source>
</evidence>
<comment type="caution">
    <text evidence="2">The sequence shown here is derived from an EMBL/GenBank/DDBJ whole genome shotgun (WGS) entry which is preliminary data.</text>
</comment>
<accession>A0ABT4LC28</accession>
<keyword evidence="1" id="KW-0175">Coiled coil</keyword>
<name>A0ABT4LC28_9SPHI</name>
<evidence type="ECO:0008006" key="4">
    <source>
        <dbReference type="Google" id="ProtNLM"/>
    </source>
</evidence>
<evidence type="ECO:0000313" key="2">
    <source>
        <dbReference type="EMBL" id="MCZ4245469.1"/>
    </source>
</evidence>
<dbReference type="Proteomes" id="UP001144347">
    <property type="component" value="Unassembled WGS sequence"/>
</dbReference>
<proteinExistence type="predicted"/>
<dbReference type="RefSeq" id="WP_269428524.1">
    <property type="nucleotide sequence ID" value="NZ_JAPWGM010000006.1"/>
</dbReference>